<keyword evidence="5" id="KW-0121">Carboxypeptidase</keyword>
<dbReference type="EC" id="2.4.99.28" evidence="14"/>
<evidence type="ECO:0000256" key="14">
    <source>
        <dbReference type="ARBA" id="ARBA00044770"/>
    </source>
</evidence>
<comment type="subcellular location">
    <subcellularLocation>
        <location evidence="2">Cell membrane</location>
        <topology evidence="2">Single-pass type II membrane protein</topology>
    </subcellularLocation>
</comment>
<dbReference type="InterPro" id="IPR006311">
    <property type="entry name" value="TAT_signal"/>
</dbReference>
<keyword evidence="8" id="KW-0808">Transferase</keyword>
<dbReference type="InterPro" id="IPR001460">
    <property type="entry name" value="PCN-bd_Tpept"/>
</dbReference>
<dbReference type="InterPro" id="IPR023346">
    <property type="entry name" value="Lysozyme-like_dom_sf"/>
</dbReference>
<dbReference type="Pfam" id="PF00905">
    <property type="entry name" value="Transpeptidase"/>
    <property type="match status" value="1"/>
</dbReference>
<keyword evidence="10" id="KW-0735">Signal-anchor</keyword>
<dbReference type="SUPFAM" id="SSF56601">
    <property type="entry name" value="beta-lactamase/transpeptidase-like"/>
    <property type="match status" value="1"/>
</dbReference>
<comment type="caution">
    <text evidence="20">The sequence shown here is derived from an EMBL/GenBank/DDBJ whole genome shotgun (WGS) entry which is preliminary data.</text>
</comment>
<feature type="compositionally biased region" description="Basic and acidic residues" evidence="16">
    <location>
        <begin position="821"/>
        <end position="830"/>
    </location>
</feature>
<dbReference type="RefSeq" id="WP_209466292.1">
    <property type="nucleotide sequence ID" value="NZ_JAGGLG010000010.1"/>
</dbReference>
<evidence type="ECO:0000313" key="21">
    <source>
        <dbReference type="Proteomes" id="UP001519289"/>
    </source>
</evidence>
<feature type="transmembrane region" description="Helical" evidence="17">
    <location>
        <begin position="32"/>
        <end position="55"/>
    </location>
</feature>
<feature type="compositionally biased region" description="Basic and acidic residues" evidence="16">
    <location>
        <begin position="1"/>
        <end position="17"/>
    </location>
</feature>
<comment type="catalytic activity">
    <reaction evidence="15">
        <text>[GlcNAc-(1-&gt;4)-Mur2Ac(oyl-L-Ala-gamma-D-Glu-L-Lys-D-Ala-D-Ala)](n)-di-trans,octa-cis-undecaprenyl diphosphate + beta-D-GlcNAc-(1-&gt;4)-Mur2Ac(oyl-L-Ala-gamma-D-Glu-L-Lys-D-Ala-D-Ala)-di-trans,octa-cis-undecaprenyl diphosphate = [GlcNAc-(1-&gt;4)-Mur2Ac(oyl-L-Ala-gamma-D-Glu-L-Lys-D-Ala-D-Ala)](n+1)-di-trans,octa-cis-undecaprenyl diphosphate + di-trans,octa-cis-undecaprenyl diphosphate + H(+)</text>
        <dbReference type="Rhea" id="RHEA:23708"/>
        <dbReference type="Rhea" id="RHEA-COMP:9602"/>
        <dbReference type="Rhea" id="RHEA-COMP:9603"/>
        <dbReference type="ChEBI" id="CHEBI:15378"/>
        <dbReference type="ChEBI" id="CHEBI:58405"/>
        <dbReference type="ChEBI" id="CHEBI:60033"/>
        <dbReference type="ChEBI" id="CHEBI:78435"/>
        <dbReference type="EC" id="2.4.99.28"/>
    </reaction>
</comment>
<keyword evidence="6" id="KW-0645">Protease</keyword>
<feature type="compositionally biased region" description="Acidic residues" evidence="16">
    <location>
        <begin position="797"/>
        <end position="807"/>
    </location>
</feature>
<keyword evidence="11" id="KW-0046">Antibiotic resistance</keyword>
<evidence type="ECO:0000256" key="17">
    <source>
        <dbReference type="SAM" id="Phobius"/>
    </source>
</evidence>
<dbReference type="Gene3D" id="3.40.710.10">
    <property type="entry name" value="DD-peptidase/beta-lactamase superfamily"/>
    <property type="match status" value="1"/>
</dbReference>
<dbReference type="InterPro" id="IPR001264">
    <property type="entry name" value="Glyco_trans_51"/>
</dbReference>
<evidence type="ECO:0000256" key="3">
    <source>
        <dbReference type="ARBA" id="ARBA00012448"/>
    </source>
</evidence>
<evidence type="ECO:0000256" key="10">
    <source>
        <dbReference type="ARBA" id="ARBA00022968"/>
    </source>
</evidence>
<dbReference type="PANTHER" id="PTHR32282:SF33">
    <property type="entry name" value="PEPTIDOGLYCAN GLYCOSYLTRANSFERASE"/>
    <property type="match status" value="1"/>
</dbReference>
<dbReference type="InterPro" id="IPR036950">
    <property type="entry name" value="PBP_transglycosylase"/>
</dbReference>
<evidence type="ECO:0000256" key="8">
    <source>
        <dbReference type="ARBA" id="ARBA00022679"/>
    </source>
</evidence>
<feature type="region of interest" description="Disordered" evidence="16">
    <location>
        <begin position="634"/>
        <end position="699"/>
    </location>
</feature>
<evidence type="ECO:0000256" key="13">
    <source>
        <dbReference type="ARBA" id="ARBA00034000"/>
    </source>
</evidence>
<sequence length="853" mass="89936">MSHPTDGTDRRQTDRPSGRASRRRWLRRGVQAACAAAAAWLLFCTGSALLAFASLPMGELAPGRPSIVYAADGSAVGPLTGPYQEPVALADLPPYVAQAFVASEDIRFYQHRGVDLRGIARALVTDLREGTVAEGGSTITQQVARNTFLSQHQTLTRKVREAVLALLLEVRFEKDEILALYLNQLYMGHGTYGVGTASRLYFNKRAADLTPGEAAALAGIAPAPELFSPLRDPEAARLRRDAVLDRMVAAGYLAPEQAEAEKAQPLHVAQGELDAVRPHPWYLEEVRAELRSRYRLDAEQVALMGLAIHTGLDPAMQEAAEGVLAARIFPAHTPDGVEAAFAAVDPRTGEVRALVGGRNYPPGGGLNRASRGRVSPGSVLKPVVVYAPAVEYAGLTPDSIVLDEPLNVGGWEPQNWDHQFRGEVTLREAARLSLNIPAVRLLEQVGLERARAFAQGLGIPVTAEDRDLTLALGSMAEGASPLELAGAYQPFANGGVYRTPHLITRVETADGRLLRGRPVAVRQAMRPQTAHAVTDMLQTVVRQGTGTGALLDRPMAGKTGTVELPPGEAFQGLSGNAAAWFVGYTPDVAASVWVGYDQVDAEHYLPPEVNGSTYPTWIWRQVVGAALAGRPALAFPGPEGGPPRVVETPAPPAEEPAEPPPAEEPARPVLPAIVDLAASPGPQPGSVNLTWRTEGGEPAGGQVRFRVLRSAGADGAEAEVVATVDAPPFLDVLSQPGTYDYQVVAVDPATGTTGEPSAPLRVEVRMDEPEPGQEPPEPGDGGPEEPGDGETGAGEPGDGDTDDEGPDDGSPVGGDPGEGAPDDRDRDPDQSGHGADGPGEDGRDAGDWDEGLP</sequence>
<dbReference type="Proteomes" id="UP001519289">
    <property type="component" value="Unassembled WGS sequence"/>
</dbReference>
<dbReference type="SUPFAM" id="SSF53955">
    <property type="entry name" value="Lysozyme-like"/>
    <property type="match status" value="1"/>
</dbReference>
<dbReference type="EMBL" id="JAGGLG010000010">
    <property type="protein sequence ID" value="MBP2018157.1"/>
    <property type="molecule type" value="Genomic_DNA"/>
</dbReference>
<keyword evidence="17" id="KW-0472">Membrane</keyword>
<dbReference type="InterPro" id="IPR012338">
    <property type="entry name" value="Beta-lactam/transpept-like"/>
</dbReference>
<accession>A0ABS4JRK5</accession>
<evidence type="ECO:0000256" key="9">
    <source>
        <dbReference type="ARBA" id="ARBA00022801"/>
    </source>
</evidence>
<dbReference type="Gene3D" id="2.60.40.10">
    <property type="entry name" value="Immunoglobulins"/>
    <property type="match status" value="1"/>
</dbReference>
<dbReference type="PANTHER" id="PTHR32282">
    <property type="entry name" value="BINDING PROTEIN TRANSPEPTIDASE, PUTATIVE-RELATED"/>
    <property type="match status" value="1"/>
</dbReference>
<feature type="compositionally biased region" description="Pro residues" evidence="16">
    <location>
        <begin position="649"/>
        <end position="663"/>
    </location>
</feature>
<dbReference type="InterPro" id="IPR050396">
    <property type="entry name" value="Glycosyltr_51/Transpeptidase"/>
</dbReference>
<evidence type="ECO:0000256" key="12">
    <source>
        <dbReference type="ARBA" id="ARBA00023268"/>
    </source>
</evidence>
<reference evidence="20 21" key="1">
    <citation type="submission" date="2021-03" db="EMBL/GenBank/DDBJ databases">
        <title>Genomic Encyclopedia of Type Strains, Phase IV (KMG-IV): sequencing the most valuable type-strain genomes for metagenomic binning, comparative biology and taxonomic classification.</title>
        <authorList>
            <person name="Goeker M."/>
        </authorList>
    </citation>
    <scope>NUCLEOTIDE SEQUENCE [LARGE SCALE GENOMIC DNA]</scope>
    <source>
        <strain evidence="20 21">DSM 27138</strain>
    </source>
</reference>
<feature type="region of interest" description="Disordered" evidence="16">
    <location>
        <begin position="746"/>
        <end position="853"/>
    </location>
</feature>
<keyword evidence="17" id="KW-1133">Transmembrane helix</keyword>
<evidence type="ECO:0000256" key="2">
    <source>
        <dbReference type="ARBA" id="ARBA00004401"/>
    </source>
</evidence>
<dbReference type="Gene3D" id="1.10.3810.10">
    <property type="entry name" value="Biosynthetic peptidoglycan transglycosylase-like"/>
    <property type="match status" value="1"/>
</dbReference>
<evidence type="ECO:0000313" key="20">
    <source>
        <dbReference type="EMBL" id="MBP2018157.1"/>
    </source>
</evidence>
<keyword evidence="7" id="KW-0328">Glycosyltransferase</keyword>
<feature type="region of interest" description="Disordered" evidence="16">
    <location>
        <begin position="1"/>
        <end position="23"/>
    </location>
</feature>
<keyword evidence="21" id="KW-1185">Reference proteome</keyword>
<dbReference type="PROSITE" id="PS51318">
    <property type="entry name" value="TAT"/>
    <property type="match status" value="1"/>
</dbReference>
<evidence type="ECO:0000256" key="1">
    <source>
        <dbReference type="ARBA" id="ARBA00002624"/>
    </source>
</evidence>
<evidence type="ECO:0000256" key="6">
    <source>
        <dbReference type="ARBA" id="ARBA00022670"/>
    </source>
</evidence>
<dbReference type="Pfam" id="PF00912">
    <property type="entry name" value="Transgly"/>
    <property type="match status" value="1"/>
</dbReference>
<evidence type="ECO:0000256" key="16">
    <source>
        <dbReference type="SAM" id="MobiDB-lite"/>
    </source>
</evidence>
<name>A0ABS4JRK5_9FIRM</name>
<keyword evidence="17" id="KW-0812">Transmembrane</keyword>
<evidence type="ECO:0000256" key="11">
    <source>
        <dbReference type="ARBA" id="ARBA00023251"/>
    </source>
</evidence>
<protein>
    <recommendedName>
        <fullName evidence="4">Penicillin-binding protein 1A</fullName>
        <ecNumber evidence="14">2.4.99.28</ecNumber>
        <ecNumber evidence="3">3.4.16.4</ecNumber>
    </recommendedName>
</protein>
<evidence type="ECO:0000259" key="19">
    <source>
        <dbReference type="Pfam" id="PF00912"/>
    </source>
</evidence>
<evidence type="ECO:0000259" key="18">
    <source>
        <dbReference type="Pfam" id="PF00905"/>
    </source>
</evidence>
<feature type="domain" description="Glycosyl transferase family 51" evidence="19">
    <location>
        <begin position="81"/>
        <end position="247"/>
    </location>
</feature>
<evidence type="ECO:0000256" key="15">
    <source>
        <dbReference type="ARBA" id="ARBA00049902"/>
    </source>
</evidence>
<comment type="function">
    <text evidence="1">Cell wall formation. Synthesis of cross-linked peptidoglycan from the lipid intermediates. The enzyme has a penicillin-insensitive transglycosylase N-terminal domain (formation of linear glycan strands) and a penicillin-sensitive transpeptidase C-terminal domain (cross-linking of the peptide subunits).</text>
</comment>
<dbReference type="InterPro" id="IPR013783">
    <property type="entry name" value="Ig-like_fold"/>
</dbReference>
<evidence type="ECO:0000256" key="4">
    <source>
        <dbReference type="ARBA" id="ARBA00018638"/>
    </source>
</evidence>
<dbReference type="NCBIfam" id="TIGR02074">
    <property type="entry name" value="PBP_1a_fam"/>
    <property type="match status" value="1"/>
</dbReference>
<proteinExistence type="predicted"/>
<comment type="catalytic activity">
    <reaction evidence="13">
        <text>Preferential cleavage: (Ac)2-L-Lys-D-Ala-|-D-Ala. Also transpeptidation of peptidyl-alanyl moieties that are N-acyl substituents of D-alanine.</text>
        <dbReference type="EC" id="3.4.16.4"/>
    </reaction>
</comment>
<dbReference type="EC" id="3.4.16.4" evidence="3"/>
<feature type="domain" description="Penicillin-binding protein transpeptidase" evidence="18">
    <location>
        <begin position="340"/>
        <end position="603"/>
    </location>
</feature>
<keyword evidence="9" id="KW-0378">Hydrolase</keyword>
<gene>
    <name evidence="20" type="ORF">J2Z79_001556</name>
</gene>
<evidence type="ECO:0000256" key="7">
    <source>
        <dbReference type="ARBA" id="ARBA00022676"/>
    </source>
</evidence>
<keyword evidence="12" id="KW-0511">Multifunctional enzyme</keyword>
<organism evidence="20 21">
    <name type="scientific">Symbiobacterium terraclitae</name>
    <dbReference type="NCBI Taxonomy" id="557451"/>
    <lineage>
        <taxon>Bacteria</taxon>
        <taxon>Bacillati</taxon>
        <taxon>Bacillota</taxon>
        <taxon>Clostridia</taxon>
        <taxon>Eubacteriales</taxon>
        <taxon>Symbiobacteriaceae</taxon>
        <taxon>Symbiobacterium</taxon>
    </lineage>
</organism>
<evidence type="ECO:0000256" key="5">
    <source>
        <dbReference type="ARBA" id="ARBA00022645"/>
    </source>
</evidence>